<dbReference type="Gene3D" id="3.40.50.150">
    <property type="entry name" value="Vaccinia Virus protein VP39"/>
    <property type="match status" value="1"/>
</dbReference>
<dbReference type="GO" id="GO:0032259">
    <property type="term" value="P:methylation"/>
    <property type="evidence" value="ECO:0007669"/>
    <property type="project" value="UniProtKB-KW"/>
</dbReference>
<reference evidence="2 3" key="1">
    <citation type="submission" date="2023-07" db="EMBL/GenBank/DDBJ databases">
        <title>Paenibacillus sp. JX-17 nov. isolated from soil.</title>
        <authorList>
            <person name="Wan Y."/>
            <person name="Liu B."/>
        </authorList>
    </citation>
    <scope>NUCLEOTIDE SEQUENCE [LARGE SCALE GENOMIC DNA]</scope>
    <source>
        <strain evidence="2 3">JX-17</strain>
    </source>
</reference>
<keyword evidence="2" id="KW-0489">Methyltransferase</keyword>
<sequence>MTDSIPGEAAEQLPHVYIHNSHETEQDLCRLELQSLFGPAGKNEIMVVSDRRVDPDISPFIRLRLDPLLSAGSLEQLRELTARLSVPEGQTFKLMCIKEAVPLDYEAQRWAESVLGSSIQGTARMKDPDLVFGLVHTGGEWLLGVCVFSSRDYRKHRHKPHNYSTGLSVEMARSLVNIAVPNPNKITLIDPCCGMGNVLIEALSMGINIHGNEWNPAAYRGAVKNLEHFGYSRERVQCGDMNDLQESYDAAILDLPYNLCSLIEDTAQLNMLRSLRRMAKRAVVVSTADMDQSLQETGWQVTGGCSVRKGTFERLVRVCE</sequence>
<dbReference type="SUPFAM" id="SSF53335">
    <property type="entry name" value="S-adenosyl-L-methionine-dependent methyltransferases"/>
    <property type="match status" value="1"/>
</dbReference>
<dbReference type="Proteomes" id="UP001240171">
    <property type="component" value="Unassembled WGS sequence"/>
</dbReference>
<evidence type="ECO:0000259" key="1">
    <source>
        <dbReference type="Pfam" id="PF01170"/>
    </source>
</evidence>
<feature type="domain" description="Ribosomal RNA large subunit methyltransferase K/L-like methyltransferase" evidence="1">
    <location>
        <begin position="159"/>
        <end position="281"/>
    </location>
</feature>
<gene>
    <name evidence="2" type="ORF">Q5741_12260</name>
</gene>
<dbReference type="InterPro" id="IPR000241">
    <property type="entry name" value="RlmKL-like_Mtase"/>
</dbReference>
<keyword evidence="3" id="KW-1185">Reference proteome</keyword>
<dbReference type="CDD" id="cd02440">
    <property type="entry name" value="AdoMet_MTases"/>
    <property type="match status" value="1"/>
</dbReference>
<protein>
    <submittedName>
        <fullName evidence="2">RsmD family RNA methyltransferase</fullName>
    </submittedName>
</protein>
<accession>A0ABT9CHV3</accession>
<organism evidence="2 3">
    <name type="scientific">Paenibacillus lacisoli</name>
    <dbReference type="NCBI Taxonomy" id="3064525"/>
    <lineage>
        <taxon>Bacteria</taxon>
        <taxon>Bacillati</taxon>
        <taxon>Bacillota</taxon>
        <taxon>Bacilli</taxon>
        <taxon>Bacillales</taxon>
        <taxon>Paenibacillaceae</taxon>
        <taxon>Paenibacillus</taxon>
    </lineage>
</organism>
<dbReference type="RefSeq" id="WP_305024390.1">
    <property type="nucleotide sequence ID" value="NZ_JAUQTB010000006.1"/>
</dbReference>
<dbReference type="EMBL" id="JAUQTB010000006">
    <property type="protein sequence ID" value="MDO7907183.1"/>
    <property type="molecule type" value="Genomic_DNA"/>
</dbReference>
<evidence type="ECO:0000313" key="2">
    <source>
        <dbReference type="EMBL" id="MDO7907183.1"/>
    </source>
</evidence>
<dbReference type="GO" id="GO:0008168">
    <property type="term" value="F:methyltransferase activity"/>
    <property type="evidence" value="ECO:0007669"/>
    <property type="project" value="UniProtKB-KW"/>
</dbReference>
<name>A0ABT9CHV3_9BACL</name>
<comment type="caution">
    <text evidence="2">The sequence shown here is derived from an EMBL/GenBank/DDBJ whole genome shotgun (WGS) entry which is preliminary data.</text>
</comment>
<dbReference type="InterPro" id="IPR029063">
    <property type="entry name" value="SAM-dependent_MTases_sf"/>
</dbReference>
<dbReference type="Pfam" id="PF01170">
    <property type="entry name" value="UPF0020"/>
    <property type="match status" value="1"/>
</dbReference>
<dbReference type="PANTHER" id="PTHR14911:SF13">
    <property type="entry name" value="TRNA (GUANINE(6)-N2)-METHYLTRANSFERASE THUMP3"/>
    <property type="match status" value="1"/>
</dbReference>
<keyword evidence="2" id="KW-0808">Transferase</keyword>
<evidence type="ECO:0000313" key="3">
    <source>
        <dbReference type="Proteomes" id="UP001240171"/>
    </source>
</evidence>
<proteinExistence type="predicted"/>
<dbReference type="PANTHER" id="PTHR14911">
    <property type="entry name" value="THUMP DOMAIN-CONTAINING"/>
    <property type="match status" value="1"/>
</dbReference>